<keyword evidence="3" id="KW-1185">Reference proteome</keyword>
<evidence type="ECO:0000256" key="1">
    <source>
        <dbReference type="SAM" id="Phobius"/>
    </source>
</evidence>
<evidence type="ECO:0008006" key="4">
    <source>
        <dbReference type="Google" id="ProtNLM"/>
    </source>
</evidence>
<feature type="non-terminal residue" evidence="2">
    <location>
        <position position="355"/>
    </location>
</feature>
<dbReference type="Proteomes" id="UP000027222">
    <property type="component" value="Unassembled WGS sequence"/>
</dbReference>
<dbReference type="AlphaFoldDB" id="A0A067SXF2"/>
<reference evidence="3" key="1">
    <citation type="journal article" date="2014" name="Proc. Natl. Acad. Sci. U.S.A.">
        <title>Extensive sampling of basidiomycete genomes demonstrates inadequacy of the white-rot/brown-rot paradigm for wood decay fungi.</title>
        <authorList>
            <person name="Riley R."/>
            <person name="Salamov A.A."/>
            <person name="Brown D.W."/>
            <person name="Nagy L.G."/>
            <person name="Floudas D."/>
            <person name="Held B.W."/>
            <person name="Levasseur A."/>
            <person name="Lombard V."/>
            <person name="Morin E."/>
            <person name="Otillar R."/>
            <person name="Lindquist E.A."/>
            <person name="Sun H."/>
            <person name="LaButti K.M."/>
            <person name="Schmutz J."/>
            <person name="Jabbour D."/>
            <person name="Luo H."/>
            <person name="Baker S.E."/>
            <person name="Pisabarro A.G."/>
            <person name="Walton J.D."/>
            <person name="Blanchette R.A."/>
            <person name="Henrissat B."/>
            <person name="Martin F."/>
            <person name="Cullen D."/>
            <person name="Hibbett D.S."/>
            <person name="Grigoriev I.V."/>
        </authorList>
    </citation>
    <scope>NUCLEOTIDE SEQUENCE [LARGE SCALE GENOMIC DNA]</scope>
    <source>
        <strain evidence="3">CBS 339.88</strain>
    </source>
</reference>
<keyword evidence="1" id="KW-0812">Transmembrane</keyword>
<feature type="transmembrane region" description="Helical" evidence="1">
    <location>
        <begin position="33"/>
        <end position="55"/>
    </location>
</feature>
<dbReference type="HOGENOM" id="CLU_048458_0_0_1"/>
<protein>
    <recommendedName>
        <fullName evidence="4">Transmembrane protein</fullName>
    </recommendedName>
</protein>
<keyword evidence="1" id="KW-1133">Transmembrane helix</keyword>
<feature type="transmembrane region" description="Helical" evidence="1">
    <location>
        <begin position="323"/>
        <end position="347"/>
    </location>
</feature>
<dbReference type="OrthoDB" id="2923771at2759"/>
<feature type="transmembrane region" description="Helical" evidence="1">
    <location>
        <begin position="253"/>
        <end position="278"/>
    </location>
</feature>
<feature type="transmembrane region" description="Helical" evidence="1">
    <location>
        <begin position="285"/>
        <end position="303"/>
    </location>
</feature>
<sequence>MTSTSTSSSISVSSAFKVDHSIQRQIRRDFIKFSIYWIALVSTCLVAFLISASYMRVEPLQFQAPIISSFDVFTPDVSLTAEAISVDPLARTIVMNWYPELTSLDCSKNDSIITDIYLSRMLLDSSSPSWSSQLQDQATFRLNGTEICLGLNPPFPSFRTVTKLISSKQYVRVKQIAQQSTFQSYPFDVYAAPFSFYTQNVETGAITALKVSDSFGIAVNFKISLLYTIVSYNRAQQNLQFYLKIERSTATKMFVVMVAVTNWLTATAFLTICAATIVYRKPHTIYAEMFVVPVGALFAFTSVRANLPGAPVGFGATIDLFTILPVLIIMSLCIASQSFTLLLVILYRRIRQEST</sequence>
<evidence type="ECO:0000313" key="2">
    <source>
        <dbReference type="EMBL" id="KDR72369.1"/>
    </source>
</evidence>
<gene>
    <name evidence="2" type="ORF">GALMADRAFT_159048</name>
</gene>
<organism evidence="2 3">
    <name type="scientific">Galerina marginata (strain CBS 339.88)</name>
    <dbReference type="NCBI Taxonomy" id="685588"/>
    <lineage>
        <taxon>Eukaryota</taxon>
        <taxon>Fungi</taxon>
        <taxon>Dikarya</taxon>
        <taxon>Basidiomycota</taxon>
        <taxon>Agaricomycotina</taxon>
        <taxon>Agaricomycetes</taxon>
        <taxon>Agaricomycetidae</taxon>
        <taxon>Agaricales</taxon>
        <taxon>Agaricineae</taxon>
        <taxon>Strophariaceae</taxon>
        <taxon>Galerina</taxon>
    </lineage>
</organism>
<name>A0A067SXF2_GALM3</name>
<dbReference type="Pfam" id="PF14494">
    <property type="entry name" value="DUF4436"/>
    <property type="match status" value="1"/>
</dbReference>
<accession>A0A067SXF2</accession>
<dbReference type="InterPro" id="IPR027948">
    <property type="entry name" value="DUF4436"/>
</dbReference>
<dbReference type="STRING" id="685588.A0A067SXF2"/>
<dbReference type="EMBL" id="KL142389">
    <property type="protein sequence ID" value="KDR72369.1"/>
    <property type="molecule type" value="Genomic_DNA"/>
</dbReference>
<keyword evidence="1" id="KW-0472">Membrane</keyword>
<proteinExistence type="predicted"/>
<evidence type="ECO:0000313" key="3">
    <source>
        <dbReference type="Proteomes" id="UP000027222"/>
    </source>
</evidence>